<dbReference type="SUPFAM" id="SSF48452">
    <property type="entry name" value="TPR-like"/>
    <property type="match status" value="1"/>
</dbReference>
<accession>A0A2H3BZB1</accession>
<dbReference type="SUPFAM" id="SSF52833">
    <property type="entry name" value="Thioredoxin-like"/>
    <property type="match status" value="1"/>
</dbReference>
<sequence>MSGPVEIESVAQWNETLRSATAAGQTVFVDFHAVWCGPCKQIAPFFAQFVQKNPQAIFVRVDVDAQKAIASKYRISAMPTFIAIKAGKQVDSLQGADPRGLATMIARLAARVIPLSAEAETAKEEGNKHFTSGDYTSAVEAYTTAISHTSESPQLYANRSLAYLRLGSKENLPKALADAVKATELDERWGKGWARLGDVMLAIGEDETDPEGVNKMLNAAQESFENAVGLLEGSPGQLTEVKKKLEVVHERLKKTT</sequence>
<keyword evidence="4" id="KW-1185">Reference proteome</keyword>
<name>A0A2H3BZB1_9AGAR</name>
<keyword evidence="1" id="KW-1015">Disulfide bond</keyword>
<evidence type="ECO:0000313" key="3">
    <source>
        <dbReference type="EMBL" id="PBK72312.1"/>
    </source>
</evidence>
<protein>
    <submittedName>
        <fullName evidence="3">Thioredoxin-domain-containing protein</fullName>
    </submittedName>
</protein>
<evidence type="ECO:0000256" key="1">
    <source>
        <dbReference type="ARBA" id="ARBA00023157"/>
    </source>
</evidence>
<dbReference type="CDD" id="cd02947">
    <property type="entry name" value="TRX_family"/>
    <property type="match status" value="1"/>
</dbReference>
<dbReference type="InterPro" id="IPR017937">
    <property type="entry name" value="Thioredoxin_CS"/>
</dbReference>
<dbReference type="InterPro" id="IPR013766">
    <property type="entry name" value="Thioredoxin_domain"/>
</dbReference>
<dbReference type="PROSITE" id="PS00194">
    <property type="entry name" value="THIOREDOXIN_1"/>
    <property type="match status" value="1"/>
</dbReference>
<dbReference type="Pfam" id="PF00085">
    <property type="entry name" value="Thioredoxin"/>
    <property type="match status" value="1"/>
</dbReference>
<dbReference type="EMBL" id="KZ293422">
    <property type="protein sequence ID" value="PBK72312.1"/>
    <property type="molecule type" value="Genomic_DNA"/>
</dbReference>
<feature type="domain" description="Thioredoxin" evidence="2">
    <location>
        <begin position="1"/>
        <end position="110"/>
    </location>
</feature>
<dbReference type="Gene3D" id="1.25.40.10">
    <property type="entry name" value="Tetratricopeptide repeat domain"/>
    <property type="match status" value="1"/>
</dbReference>
<dbReference type="AlphaFoldDB" id="A0A2H3BZB1"/>
<dbReference type="Gene3D" id="3.40.30.10">
    <property type="entry name" value="Glutaredoxin"/>
    <property type="match status" value="1"/>
</dbReference>
<dbReference type="PANTHER" id="PTHR46115">
    <property type="entry name" value="THIOREDOXIN-LIKE PROTEIN 1"/>
    <property type="match status" value="1"/>
</dbReference>
<reference evidence="4" key="1">
    <citation type="journal article" date="2017" name="Nat. Ecol. Evol.">
        <title>Genome expansion and lineage-specific genetic innovations in the forest pathogenic fungi Armillaria.</title>
        <authorList>
            <person name="Sipos G."/>
            <person name="Prasanna A.N."/>
            <person name="Walter M.C."/>
            <person name="O'Connor E."/>
            <person name="Balint B."/>
            <person name="Krizsan K."/>
            <person name="Kiss B."/>
            <person name="Hess J."/>
            <person name="Varga T."/>
            <person name="Slot J."/>
            <person name="Riley R."/>
            <person name="Boka B."/>
            <person name="Rigling D."/>
            <person name="Barry K."/>
            <person name="Lee J."/>
            <person name="Mihaltcheva S."/>
            <person name="LaButti K."/>
            <person name="Lipzen A."/>
            <person name="Waldron R."/>
            <person name="Moloney N.M."/>
            <person name="Sperisen C."/>
            <person name="Kredics L."/>
            <person name="Vagvoelgyi C."/>
            <person name="Patrignani A."/>
            <person name="Fitzpatrick D."/>
            <person name="Nagy I."/>
            <person name="Doyle S."/>
            <person name="Anderson J.B."/>
            <person name="Grigoriev I.V."/>
            <person name="Gueldener U."/>
            <person name="Muensterkoetter M."/>
            <person name="Nagy L.G."/>
        </authorList>
    </citation>
    <scope>NUCLEOTIDE SEQUENCE [LARGE SCALE GENOMIC DNA]</scope>
    <source>
        <strain evidence="4">28-4</strain>
    </source>
</reference>
<organism evidence="3 4">
    <name type="scientific">Armillaria solidipes</name>
    <dbReference type="NCBI Taxonomy" id="1076256"/>
    <lineage>
        <taxon>Eukaryota</taxon>
        <taxon>Fungi</taxon>
        <taxon>Dikarya</taxon>
        <taxon>Basidiomycota</taxon>
        <taxon>Agaricomycotina</taxon>
        <taxon>Agaricomycetes</taxon>
        <taxon>Agaricomycetidae</taxon>
        <taxon>Agaricales</taxon>
        <taxon>Marasmiineae</taxon>
        <taxon>Physalacriaceae</taxon>
        <taxon>Armillaria</taxon>
    </lineage>
</organism>
<dbReference type="PROSITE" id="PS51352">
    <property type="entry name" value="THIOREDOXIN_2"/>
    <property type="match status" value="1"/>
</dbReference>
<gene>
    <name evidence="3" type="ORF">ARMSODRAFT_909893</name>
</gene>
<dbReference type="GO" id="GO:0006950">
    <property type="term" value="P:response to stress"/>
    <property type="evidence" value="ECO:0007669"/>
    <property type="project" value="UniProtKB-ARBA"/>
</dbReference>
<evidence type="ECO:0000259" key="2">
    <source>
        <dbReference type="PROSITE" id="PS51352"/>
    </source>
</evidence>
<dbReference type="PRINTS" id="PR00421">
    <property type="entry name" value="THIOREDOXIN"/>
</dbReference>
<proteinExistence type="predicted"/>
<dbReference type="Proteomes" id="UP000218334">
    <property type="component" value="Unassembled WGS sequence"/>
</dbReference>
<dbReference type="InterPro" id="IPR036249">
    <property type="entry name" value="Thioredoxin-like_sf"/>
</dbReference>
<dbReference type="STRING" id="1076256.A0A2H3BZB1"/>
<evidence type="ECO:0000313" key="4">
    <source>
        <dbReference type="Proteomes" id="UP000218334"/>
    </source>
</evidence>
<dbReference type="InterPro" id="IPR011990">
    <property type="entry name" value="TPR-like_helical_dom_sf"/>
</dbReference>